<feature type="compositionally biased region" description="Low complexity" evidence="7">
    <location>
        <begin position="377"/>
        <end position="399"/>
    </location>
</feature>
<evidence type="ECO:0000256" key="7">
    <source>
        <dbReference type="SAM" id="MobiDB-lite"/>
    </source>
</evidence>
<name>A0A0G4I6L7_9ALVE</name>
<feature type="transmembrane region" description="Helical" evidence="8">
    <location>
        <begin position="574"/>
        <end position="596"/>
    </location>
</feature>
<keyword evidence="3" id="KW-0813">Transport</keyword>
<evidence type="ECO:0000256" key="5">
    <source>
        <dbReference type="ARBA" id="ARBA00022989"/>
    </source>
</evidence>
<feature type="transmembrane region" description="Helical" evidence="8">
    <location>
        <begin position="476"/>
        <end position="496"/>
    </location>
</feature>
<dbReference type="PANTHER" id="PTHR31585:SF51">
    <property type="entry name" value="TRANSPORTER, PUTATIVE-RELATED"/>
    <property type="match status" value="1"/>
</dbReference>
<gene>
    <name evidence="9" type="ORF">Cvel_1907</name>
</gene>
<evidence type="ECO:0000313" key="9">
    <source>
        <dbReference type="EMBL" id="CEM52685.1"/>
    </source>
</evidence>
<dbReference type="InterPro" id="IPR039309">
    <property type="entry name" value="BT1"/>
</dbReference>
<evidence type="ECO:0000256" key="3">
    <source>
        <dbReference type="ARBA" id="ARBA00022448"/>
    </source>
</evidence>
<evidence type="ECO:0000256" key="1">
    <source>
        <dbReference type="ARBA" id="ARBA00004141"/>
    </source>
</evidence>
<proteinExistence type="inferred from homology"/>
<feature type="transmembrane region" description="Helical" evidence="8">
    <location>
        <begin position="645"/>
        <end position="666"/>
    </location>
</feature>
<feature type="transmembrane region" description="Helical" evidence="8">
    <location>
        <begin position="309"/>
        <end position="330"/>
    </location>
</feature>
<feature type="transmembrane region" description="Helical" evidence="8">
    <location>
        <begin position="686"/>
        <end position="706"/>
    </location>
</feature>
<dbReference type="SUPFAM" id="SSF103473">
    <property type="entry name" value="MFS general substrate transporter"/>
    <property type="match status" value="1"/>
</dbReference>
<sequence length="743" mass="81240">MSAPSGNPNERSPLVTEGGPHGSAAPAGGNDRLRARLPYTQPGLPEANDFDEITSIADPDIKPDDELRKTTKGAASGNTGLGGNFDEDCQADKITLSEKLDVAKFVRRMLDNFGWRCTSWLVSMFFFIKGVQYSLMTAVQLPYCKGLMLDGVTYQTNSNISQIPWAMKGLVGFLSDRFPLFGYSKKYYMLVAAAIGGPALLCLALLPTKIAVGAPWVIGFLFFLTNVQVSSMDLLSEGKYSEIIRRLPATGSDMVSFVWSLTTIGALLGTTIIGPLADALHAPEISNHQFDEESRRKQLQDWSPAPMSIVFWICLPLALQIVIPVALNWMPERRMDRPDRESTLALDDGATAESGSVRSVGGMDRETARLRRGEEGSAGAAAAASRGALLEGGSSASEGEGIEERIVSRSSEWHPPGLTDSREATREETAELRDRRERQRNGIFTLAVVVSICALGLAVVSVLTHYDLTPLPPHQLVLLYAVGASTLCSVLNFLLLPPMMAKCNFYMFMSSATYILLPGALDYWYTAGDACVPNGPHFDNTFYITWTNFIGTFAQLLGVWLFQAVTSTWDFRSAFWITSVVQSAAAMIDLIIIRRWNVEFLGLSDKATYWVGSACILQLVSMLNFMPSCLLNAKLCPRNAEAASYAILAGFSNFGTSVSQAMGAFLIKQSDIRTTVPCNFDALAELVFFCHFVCPMLMVPLSFWLIPNSKMDAPVPGMDLNDRDEPHGGPPRSQIRQLGGRPE</sequence>
<dbReference type="VEuPathDB" id="CryptoDB:Cvel_1907"/>
<keyword evidence="6 8" id="KW-0472">Membrane</keyword>
<dbReference type="PANTHER" id="PTHR31585">
    <property type="entry name" value="FOLATE-BIOPTERIN TRANSPORTER 1, CHLOROPLASTIC"/>
    <property type="match status" value="1"/>
</dbReference>
<reference evidence="9" key="1">
    <citation type="submission" date="2014-11" db="EMBL/GenBank/DDBJ databases">
        <authorList>
            <person name="Otto D Thomas"/>
            <person name="Naeem Raeece"/>
        </authorList>
    </citation>
    <scope>NUCLEOTIDE SEQUENCE</scope>
</reference>
<feature type="compositionally biased region" description="Polar residues" evidence="7">
    <location>
        <begin position="1"/>
        <end position="10"/>
    </location>
</feature>
<dbReference type="PhylomeDB" id="A0A0G4I6L7"/>
<feature type="compositionally biased region" description="Basic and acidic residues" evidence="7">
    <location>
        <begin position="420"/>
        <end position="434"/>
    </location>
</feature>
<feature type="compositionally biased region" description="Basic and acidic residues" evidence="7">
    <location>
        <begin position="363"/>
        <end position="375"/>
    </location>
</feature>
<dbReference type="Pfam" id="PF03092">
    <property type="entry name" value="BT1"/>
    <property type="match status" value="2"/>
</dbReference>
<feature type="region of interest" description="Disordered" evidence="7">
    <location>
        <begin position="1"/>
        <end position="82"/>
    </location>
</feature>
<comment type="subcellular location">
    <subcellularLocation>
        <location evidence="1">Membrane</location>
        <topology evidence="1">Multi-pass membrane protein</topology>
    </subcellularLocation>
</comment>
<feature type="transmembrane region" description="Helical" evidence="8">
    <location>
        <begin position="541"/>
        <end position="562"/>
    </location>
</feature>
<feature type="region of interest" description="Disordered" evidence="7">
    <location>
        <begin position="716"/>
        <end position="743"/>
    </location>
</feature>
<keyword evidence="4 8" id="KW-0812">Transmembrane</keyword>
<dbReference type="AlphaFoldDB" id="A0A0G4I6L7"/>
<feature type="transmembrane region" description="Helical" evidence="8">
    <location>
        <begin position="503"/>
        <end position="521"/>
    </location>
</feature>
<feature type="compositionally biased region" description="Basic and acidic residues" evidence="7">
    <location>
        <begin position="59"/>
        <end position="69"/>
    </location>
</feature>
<keyword evidence="5 8" id="KW-1133">Transmembrane helix</keyword>
<evidence type="ECO:0000256" key="8">
    <source>
        <dbReference type="SAM" id="Phobius"/>
    </source>
</evidence>
<dbReference type="EMBL" id="CDMZ01005332">
    <property type="protein sequence ID" value="CEM52685.1"/>
    <property type="molecule type" value="Genomic_DNA"/>
</dbReference>
<organism evidence="9">
    <name type="scientific">Chromera velia CCMP2878</name>
    <dbReference type="NCBI Taxonomy" id="1169474"/>
    <lineage>
        <taxon>Eukaryota</taxon>
        <taxon>Sar</taxon>
        <taxon>Alveolata</taxon>
        <taxon>Colpodellida</taxon>
        <taxon>Chromeraceae</taxon>
        <taxon>Chromera</taxon>
    </lineage>
</organism>
<protein>
    <recommendedName>
        <fullName evidence="10">Folate/biopterin transporter</fullName>
    </recommendedName>
</protein>
<feature type="transmembrane region" description="Helical" evidence="8">
    <location>
        <begin position="443"/>
        <end position="464"/>
    </location>
</feature>
<feature type="transmembrane region" description="Helical" evidence="8">
    <location>
        <begin position="187"/>
        <end position="207"/>
    </location>
</feature>
<dbReference type="GO" id="GO:0016020">
    <property type="term" value="C:membrane"/>
    <property type="evidence" value="ECO:0007669"/>
    <property type="project" value="UniProtKB-SubCell"/>
</dbReference>
<feature type="region of interest" description="Disordered" evidence="7">
    <location>
        <begin position="339"/>
        <end position="434"/>
    </location>
</feature>
<evidence type="ECO:0000256" key="4">
    <source>
        <dbReference type="ARBA" id="ARBA00022692"/>
    </source>
</evidence>
<comment type="similarity">
    <text evidence="2">Belongs to the major facilitator superfamily. Folate-biopterin transporter (TC 2.A.71) family.</text>
</comment>
<evidence type="ECO:0008006" key="10">
    <source>
        <dbReference type="Google" id="ProtNLM"/>
    </source>
</evidence>
<feature type="transmembrane region" description="Helical" evidence="8">
    <location>
        <begin position="256"/>
        <end position="277"/>
    </location>
</feature>
<evidence type="ECO:0000256" key="6">
    <source>
        <dbReference type="ARBA" id="ARBA00023136"/>
    </source>
</evidence>
<feature type="transmembrane region" description="Helical" evidence="8">
    <location>
        <begin position="608"/>
        <end position="633"/>
    </location>
</feature>
<dbReference type="InterPro" id="IPR036259">
    <property type="entry name" value="MFS_trans_sf"/>
</dbReference>
<evidence type="ECO:0000256" key="2">
    <source>
        <dbReference type="ARBA" id="ARBA00007015"/>
    </source>
</evidence>
<accession>A0A0G4I6L7</accession>